<protein>
    <submittedName>
        <fullName evidence="2">Uncharacterized protein</fullName>
    </submittedName>
</protein>
<sequence length="198" mass="23351">MEYYNIEVLDPPINHKTGKPVSDHRQIRFKTPIKLNIEVLIPKLNYFKSNYPTINWKMNQINWNIILEGLSTEIIYQKLIKLIQKFIHEFTPTNLNKKRKLPSHINNCIEKRDRLLFTDHLKYSKVISDLTSIIHKKLTKYDRNREAAALNSDPTKIYAHIKKATKPTETIPIIHDQHGKLAVTDQDKADLFRDYFSS</sequence>
<evidence type="ECO:0000313" key="2">
    <source>
        <dbReference type="WBParaSite" id="JU765_v2.g9741.t1"/>
    </source>
</evidence>
<reference evidence="2" key="1">
    <citation type="submission" date="2022-11" db="UniProtKB">
        <authorList>
            <consortium name="WormBaseParasite"/>
        </authorList>
    </citation>
    <scope>IDENTIFICATION</scope>
</reference>
<evidence type="ECO:0000313" key="1">
    <source>
        <dbReference type="Proteomes" id="UP000887576"/>
    </source>
</evidence>
<proteinExistence type="predicted"/>
<accession>A0AC34RSU1</accession>
<name>A0AC34RSU1_9BILA</name>
<dbReference type="WBParaSite" id="JU765_v2.g9741.t1">
    <property type="protein sequence ID" value="JU765_v2.g9741.t1"/>
    <property type="gene ID" value="JU765_v2.g9741"/>
</dbReference>
<organism evidence="1 2">
    <name type="scientific">Panagrolaimus sp. JU765</name>
    <dbReference type="NCBI Taxonomy" id="591449"/>
    <lineage>
        <taxon>Eukaryota</taxon>
        <taxon>Metazoa</taxon>
        <taxon>Ecdysozoa</taxon>
        <taxon>Nematoda</taxon>
        <taxon>Chromadorea</taxon>
        <taxon>Rhabditida</taxon>
        <taxon>Tylenchina</taxon>
        <taxon>Panagrolaimomorpha</taxon>
        <taxon>Panagrolaimoidea</taxon>
        <taxon>Panagrolaimidae</taxon>
        <taxon>Panagrolaimus</taxon>
    </lineage>
</organism>
<dbReference type="Proteomes" id="UP000887576">
    <property type="component" value="Unplaced"/>
</dbReference>